<dbReference type="EMBL" id="MDLC01000063">
    <property type="protein sequence ID" value="ODS22611.1"/>
    <property type="molecule type" value="Genomic_DNA"/>
</dbReference>
<evidence type="ECO:0000259" key="8">
    <source>
        <dbReference type="Pfam" id="PF14040"/>
    </source>
</evidence>
<comment type="subcellular location">
    <subcellularLocation>
        <location evidence="1">Secreted</location>
    </subcellularLocation>
</comment>
<evidence type="ECO:0000256" key="2">
    <source>
        <dbReference type="ARBA" id="ARBA00022525"/>
    </source>
</evidence>
<accession>A0A1D2QM04</accession>
<feature type="signal peptide" evidence="6">
    <location>
        <begin position="1"/>
        <end position="32"/>
    </location>
</feature>
<evidence type="ECO:0000256" key="6">
    <source>
        <dbReference type="SAM" id="SignalP"/>
    </source>
</evidence>
<dbReference type="Gene3D" id="2.180.10.10">
    <property type="entry name" value="RHS repeat-associated core"/>
    <property type="match status" value="2"/>
</dbReference>
<proteinExistence type="predicted"/>
<dbReference type="Pfam" id="PF12256">
    <property type="entry name" value="TcdB_toxin_midN"/>
    <property type="match status" value="1"/>
</dbReference>
<reference evidence="9 10" key="1">
    <citation type="journal article" date="2016" name="Appl. Environ. Microbiol.">
        <title>Lack of Overt Genome Reduction in the Bryostatin-Producing Bryozoan Symbiont "Candidatus Endobugula sertula".</title>
        <authorList>
            <person name="Miller I.J."/>
            <person name="Vanee N."/>
            <person name="Fong S.S."/>
            <person name="Lim-Fong G.E."/>
            <person name="Kwan J.C."/>
        </authorList>
    </citation>
    <scope>NUCLEOTIDE SEQUENCE [LARGE SCALE GENOMIC DNA]</scope>
    <source>
        <strain evidence="9">AB1-4</strain>
    </source>
</reference>
<keyword evidence="2" id="KW-0964">Secreted</keyword>
<evidence type="ECO:0000256" key="3">
    <source>
        <dbReference type="ARBA" id="ARBA00022729"/>
    </source>
</evidence>
<organism evidence="9 10">
    <name type="scientific">Candidatus Endobugula sertula</name>
    <name type="common">Bugula neritina bacterial symbiont</name>
    <dbReference type="NCBI Taxonomy" id="62101"/>
    <lineage>
        <taxon>Bacteria</taxon>
        <taxon>Pseudomonadati</taxon>
        <taxon>Pseudomonadota</taxon>
        <taxon>Gammaproteobacteria</taxon>
        <taxon>Cellvibrionales</taxon>
        <taxon>Cellvibrionaceae</taxon>
        <taxon>Candidatus Endobugula</taxon>
    </lineage>
</organism>
<dbReference type="Pfam" id="PF14040">
    <property type="entry name" value="DNase_NucA_NucB"/>
    <property type="match status" value="1"/>
</dbReference>
<feature type="domain" description="Insecticide toxin TcdB middle/N-terminal" evidence="7">
    <location>
        <begin position="907"/>
        <end position="1052"/>
    </location>
</feature>
<dbReference type="InterPro" id="IPR029476">
    <property type="entry name" value="DNase_NucA_NucB"/>
</dbReference>
<dbReference type="Gene3D" id="2.130.10.130">
    <property type="entry name" value="Integrin alpha, N-terminal"/>
    <property type="match status" value="3"/>
</dbReference>
<dbReference type="GO" id="GO:0005576">
    <property type="term" value="C:extracellular region"/>
    <property type="evidence" value="ECO:0007669"/>
    <property type="project" value="UniProtKB-SubCell"/>
</dbReference>
<protein>
    <submittedName>
        <fullName evidence="9">Uncharacterized protein</fullName>
    </submittedName>
</protein>
<dbReference type="InterPro" id="IPR003284">
    <property type="entry name" value="Sal_SpvB"/>
</dbReference>
<feature type="chain" id="PRO_5008906512" evidence="6">
    <location>
        <begin position="33"/>
        <end position="2251"/>
    </location>
</feature>
<dbReference type="Pfam" id="PF03534">
    <property type="entry name" value="SpvB"/>
    <property type="match status" value="1"/>
</dbReference>
<dbReference type="Proteomes" id="UP000242502">
    <property type="component" value="Unassembled WGS sequence"/>
</dbReference>
<dbReference type="GO" id="GO:0005737">
    <property type="term" value="C:cytoplasm"/>
    <property type="evidence" value="ECO:0007669"/>
    <property type="project" value="InterPro"/>
</dbReference>
<dbReference type="SUPFAM" id="SSF69318">
    <property type="entry name" value="Integrin alpha N-terminal domain"/>
    <property type="match status" value="2"/>
</dbReference>
<dbReference type="InterPro" id="IPR006530">
    <property type="entry name" value="YD"/>
</dbReference>
<feature type="compositionally biased region" description="Basic and acidic residues" evidence="5">
    <location>
        <begin position="2128"/>
        <end position="2142"/>
    </location>
</feature>
<feature type="domain" description="Deoxyribonuclease NucA/NucB" evidence="8">
    <location>
        <begin position="2160"/>
        <end position="2247"/>
    </location>
</feature>
<dbReference type="InterPro" id="IPR022045">
    <property type="entry name" value="TcdB_toxin_mid/N"/>
</dbReference>
<evidence type="ECO:0000259" key="7">
    <source>
        <dbReference type="Pfam" id="PF12256"/>
    </source>
</evidence>
<dbReference type="PANTHER" id="PTHR46580:SF4">
    <property type="entry name" value="ATP_GTP-BINDING PROTEIN"/>
    <property type="match status" value="1"/>
</dbReference>
<evidence type="ECO:0000313" key="9">
    <source>
        <dbReference type="EMBL" id="ODS22611.1"/>
    </source>
</evidence>
<evidence type="ECO:0000313" key="10">
    <source>
        <dbReference type="Proteomes" id="UP000242502"/>
    </source>
</evidence>
<dbReference type="InterPro" id="IPR013517">
    <property type="entry name" value="FG-GAP"/>
</dbReference>
<name>A0A1D2QM04_9GAMM</name>
<dbReference type="InterPro" id="IPR022385">
    <property type="entry name" value="Rhs_assc_core"/>
</dbReference>
<dbReference type="Pfam" id="PF13517">
    <property type="entry name" value="FG-GAP_3"/>
    <property type="match status" value="1"/>
</dbReference>
<evidence type="ECO:0000256" key="1">
    <source>
        <dbReference type="ARBA" id="ARBA00004613"/>
    </source>
</evidence>
<dbReference type="NCBIfam" id="TIGR03696">
    <property type="entry name" value="Rhs_assc_core"/>
    <property type="match status" value="1"/>
</dbReference>
<dbReference type="PANTHER" id="PTHR46580">
    <property type="entry name" value="SENSOR KINASE-RELATED"/>
    <property type="match status" value="1"/>
</dbReference>
<dbReference type="InterPro" id="IPR028994">
    <property type="entry name" value="Integrin_alpha_N"/>
</dbReference>
<dbReference type="STRING" id="62101.AB835_13215"/>
<feature type="compositionally biased region" description="Polar residues" evidence="5">
    <location>
        <begin position="2146"/>
        <end position="2161"/>
    </location>
</feature>
<feature type="region of interest" description="Disordered" evidence="5">
    <location>
        <begin position="2101"/>
        <end position="2209"/>
    </location>
</feature>
<keyword evidence="3 6" id="KW-0732">Signal</keyword>
<sequence length="2251" mass="250548">MNVKGTSYYLKTCLSPVACFIALMGLSTSVTAFDWQLDNHTVLTGDPNNDGVTDIYLQPATTTTEVEIPYNITLNLNTRSAFRDTVISGDSNNSSFSLAYPAASATVQNPTWQDNNDYTRLLGDFNGDGYQDILLQPNQSDLNGLVVTGFGDNQQPTILYTLSATISGVAINSTVTTLLIRDVNNDGLDDIVLQQAGQSDRVLLSQDSGDVSPLLAYPLCQTSEQLTDADCDGTADRYESQATRYNPQQTTPFEQALAPETIGTINGNVIVAVNGTVNYTLPLTLPPAIADIAPDIALAYNQEGSNGLVGMGWSVAGLSSIRRCATTIVQDGYINGVNFNSSDQYCFNGERLINIGNNEYRTENDTFAKIIAVGSAGNGPASFTVYQPSGDIEYYGATTNAKRQPQSGSAIYQWALNRVQDREGNTADYTYHNNTANGEFRITRIDYNANTQAGQSHNTSVRFEYENRNDITPAYTDSILTTINQRLRTIRTTVDNTQVRYYQLSYTSGANQRSLLASVQECLASGDCLPQTTFTWDKGLATEAQLNLTEDASHPGFTASVYTDQRYQLGDVNADGKADVVWTYRDNNQLGRVVFLANAAGTGFEQQPTQLETGYFAGVVDDESQQYLLGDINGDGKSDLIWIARHIDTVVRTIYLANEQGTGFVSQGYELDVNPRYNEFLQGKYRLADVNGDNLQDLVWVYHHNNRIGINTYLTHYNGNQVYLGKVSELIDADLSPDFYQHQEFDVGDVNGDGKSDVVWTFRYQNTFYRMLYLANAAGSGFTKISLGSDAVSNTGTNYNTRLGDINGDGKADLVWTYNNGNQLTRTVYLASRLGTSFDKKSSLTDTSLLLNNHSFQRSRLADINGDGRQDLIYSYVDNTDFGWVAYLADLNGEGFTRHTSGSQTIGTGTANHEYRFADVTGNGKSDLVWTFNTSTGTLRRQTLTQADSYADHLTGVTDGLNNTASIQYRYLANDPNYSQASTVNYPIRNDAGIRYVVNQVQRSNGIGGLNTTSYRYQGARTHLQGRGFLGFAQRSMIDQQRQLTTTEYYRQAFPFIGDTSRTTVANSSHTIEEIHNDWQQTANNNNRTVHRYLHRQAVIKRNLNNGQEQTVSVLNNTYNHTYGYVQRSITQTGRGYSNYALSTVEQTVTTDYQYALNTADWRIRFVSEESKTWQASNESNRTVVRRFTPYSSTSLLTQTETDFADSNVEQTRTYTRDAFGNIIQATTSARDINNTSAAAQTQTVNNYTRGLFADITTNAEGHNEQHQFDARYGTLTRHKDANGLLTDSRYDGFGHLLFTRQPDGSQTRYDYQLCNNNCPAQANHAHYAITQTTTHPNVSGQAGVKLGAPTVISYYDQQNRVVATQTTHDNGSHQWVQTRYDALGRISQQSQPYLTGGTVYWTQFQYDVLDRTLQETRPDGGRTQTEYLASNSEPNHSRITATVTAPDRATTTLVSNLYQNTLGQLRRSVDANGTPTHFAYDAQGHLREVVVNNNTATRVTIETDSANNRTRLLDPDAGDIRYEFDGFARERRRTYIGAGPNNSNQTVTSTYDKLNRLIQRIDNDGSQTQTAIRTANWNYDPTGALGQLASSQNNNYQQTVDYDALTRVQATHTQLLGESAPKTLQYTYDFFSRPQTKRYPNNVAVEYQYNTHGYHQATRNANTQALYREVLQRNAYGEITQERLGNGVTTNRNYDLRMGRIAKIATQSTNANQYQQLSYLHDSAGNLLQRRSQRNSASENLTETFQYDNLHRLTAATTTGLNSGSRTITHAYDALGNITQKSDRSDVNGYTYGEGSAGAHAVTRIEHNGQTTIYQYDSKGNMIARGDQNLTYSVFNKPTHITETNTTTQFQFGPDRQRFYQDTTHNSTQTKTRYYNADYKEVERAKNNKTTQRAKVTVGDYLIIATQTSGNTQLEDHDYLHRDHLGSVEATSNRLGQFTGRFAFDPWGERRNDNWENKDINYQASIDKRTFESTTKGFTDHEHLDAVNLIHMNGRVYDPLIGRFLSPDDYVQFPESSQSYNRYTYVLNNPLSYTDPSGEAVFTTTIAVIAALVKAYEVITTISDAHETITDDNLTTGEKALELTKQTAVTVAAPPGGKIAVKQGRKILNKKAKPEPETKNKQVSSQKSKDNKKDGSAEKPVFEVSRSTTPQIAENISTAISKGAPTTLARETSKKQIRKNRRDALRGKKAAGPGKSLDEFPFASTKQGGKGACVSAVCAKEQSIQGGQLSQFFKKNKIKDGDEFDVKVVD</sequence>
<gene>
    <name evidence="9" type="ORF">AB835_13215</name>
</gene>
<dbReference type="Pfam" id="PF05593">
    <property type="entry name" value="RHS_repeat"/>
    <property type="match status" value="1"/>
</dbReference>
<comment type="caution">
    <text evidence="9">The sequence shown here is derived from an EMBL/GenBank/DDBJ whole genome shotgun (WGS) entry which is preliminary data.</text>
</comment>
<dbReference type="InterPro" id="IPR031325">
    <property type="entry name" value="RHS_repeat"/>
</dbReference>
<keyword evidence="4" id="KW-0843">Virulence</keyword>
<dbReference type="NCBIfam" id="TIGR01643">
    <property type="entry name" value="YD_repeat_2x"/>
    <property type="match status" value="1"/>
</dbReference>
<evidence type="ECO:0000256" key="5">
    <source>
        <dbReference type="SAM" id="MobiDB-lite"/>
    </source>
</evidence>
<evidence type="ECO:0000256" key="4">
    <source>
        <dbReference type="ARBA" id="ARBA00023026"/>
    </source>
</evidence>